<dbReference type="GO" id="GO:0005654">
    <property type="term" value="C:nucleoplasm"/>
    <property type="evidence" value="ECO:0007669"/>
    <property type="project" value="UniProtKB-ARBA"/>
</dbReference>
<evidence type="ECO:0000256" key="1">
    <source>
        <dbReference type="ARBA" id="ARBA00004123"/>
    </source>
</evidence>
<evidence type="ECO:0000313" key="8">
    <source>
        <dbReference type="EMBL" id="SVE73938.1"/>
    </source>
</evidence>
<feature type="compositionally biased region" description="Basic and acidic residues" evidence="7">
    <location>
        <begin position="24"/>
        <end position="38"/>
    </location>
</feature>
<name>A0A4Y7LWN9_9CRUS</name>
<evidence type="ECO:0000256" key="5">
    <source>
        <dbReference type="ARBA" id="ARBA00023242"/>
    </source>
</evidence>
<dbReference type="FunFam" id="1.20.5.1500:FF:000002">
    <property type="entry name" value="breast cancer metastasis-suppressor 1-like protein-A"/>
    <property type="match status" value="1"/>
</dbReference>
<dbReference type="EMBL" id="LR004319">
    <property type="protein sequence ID" value="SVE73938.1"/>
    <property type="molecule type" value="mRNA"/>
</dbReference>
<sequence length="332" mass="37469">MPVAHSDAHGRDKDDSEGEGEHEEMDHLSIAHDSEKGGTSDGDSSEDSGSEDSSEMDEDECENRRSECLDDMIDLEKQFSFLKEQLYRERITQIENKLHEVMAEQAAEYLGPLADLREAVSVRTQVAGILRQLRLENIKNKAVAEEVAATQDFESRKALLMDSIKESLNEKIRRLEEDRNQVGLLECDSFLKARSLHSFGSNPFRSDDKEFKEKDKRRKPITVTGPYIVYMLSEADIMEDWTLIRKAITATNRKDSGTLTVIDLELGFWGVEPDMTGEPLPNGSVFFFVFPQDSIKVVAFPIGYKKEADVGFIFGANDISNSFKVFAVFTDS</sequence>
<dbReference type="AlphaFoldDB" id="A0A4Y7LWN9"/>
<keyword evidence="5" id="KW-0539">Nucleus</keyword>
<feature type="compositionally biased region" description="Acidic residues" evidence="7">
    <location>
        <begin position="43"/>
        <end position="61"/>
    </location>
</feature>
<keyword evidence="2" id="KW-0678">Repressor</keyword>
<dbReference type="SMART" id="SM01401">
    <property type="entry name" value="Sds3"/>
    <property type="match status" value="1"/>
</dbReference>
<dbReference type="Gene3D" id="1.20.5.1500">
    <property type="match status" value="1"/>
</dbReference>
<keyword evidence="4" id="KW-0804">Transcription</keyword>
<feature type="region of interest" description="Disordered" evidence="7">
    <location>
        <begin position="1"/>
        <end position="64"/>
    </location>
</feature>
<dbReference type="PANTHER" id="PTHR21964">
    <property type="entry name" value="BREAST CANCER METASTASIS-SUPPRESSOR 1"/>
    <property type="match status" value="1"/>
</dbReference>
<comment type="similarity">
    <text evidence="6">Belongs to the BRMS1 family.</text>
</comment>
<evidence type="ECO:0000256" key="6">
    <source>
        <dbReference type="ARBA" id="ARBA00038256"/>
    </source>
</evidence>
<evidence type="ECO:0000256" key="2">
    <source>
        <dbReference type="ARBA" id="ARBA00022491"/>
    </source>
</evidence>
<dbReference type="InterPro" id="IPR013907">
    <property type="entry name" value="Sds3"/>
</dbReference>
<evidence type="ECO:0000256" key="4">
    <source>
        <dbReference type="ARBA" id="ARBA00023163"/>
    </source>
</evidence>
<organism evidence="8">
    <name type="scientific">Daphnia atkinsoni</name>
    <dbReference type="NCBI Taxonomy" id="342845"/>
    <lineage>
        <taxon>Eukaryota</taxon>
        <taxon>Metazoa</taxon>
        <taxon>Ecdysozoa</taxon>
        <taxon>Arthropoda</taxon>
        <taxon>Crustacea</taxon>
        <taxon>Branchiopoda</taxon>
        <taxon>Diplostraca</taxon>
        <taxon>Cladocera</taxon>
        <taxon>Anomopoda</taxon>
        <taxon>Daphniidae</taxon>
        <taxon>Daphnia</taxon>
        <taxon>Daphnia atkinsoni group</taxon>
    </lineage>
</organism>
<evidence type="ECO:0000256" key="7">
    <source>
        <dbReference type="SAM" id="MobiDB-lite"/>
    </source>
</evidence>
<proteinExistence type="evidence at transcript level"/>
<feature type="compositionally biased region" description="Basic and acidic residues" evidence="7">
    <location>
        <begin position="1"/>
        <end position="14"/>
    </location>
</feature>
<keyword evidence="3" id="KW-0805">Transcription regulation</keyword>
<gene>
    <name evidence="8" type="primary">EOG090X0IS7</name>
</gene>
<accession>A0A4Y7LWN9</accession>
<protein>
    <submittedName>
        <fullName evidence="8">EOG090X0IS7</fullName>
    </submittedName>
</protein>
<comment type="subcellular location">
    <subcellularLocation>
        <location evidence="1">Nucleus</location>
    </subcellularLocation>
</comment>
<dbReference type="GO" id="GO:0010468">
    <property type="term" value="P:regulation of gene expression"/>
    <property type="evidence" value="ECO:0007669"/>
    <property type="project" value="UniProtKB-ARBA"/>
</dbReference>
<reference evidence="8" key="1">
    <citation type="submission" date="2018-08" db="EMBL/GenBank/DDBJ databases">
        <authorList>
            <person name="Cornetti L."/>
        </authorList>
    </citation>
    <scope>NUCLEOTIDE SEQUENCE</scope>
    <source>
        <strain evidence="8">IL-KID-3b-11</strain>
    </source>
</reference>
<dbReference type="Pfam" id="PF08598">
    <property type="entry name" value="Sds3"/>
    <property type="match status" value="1"/>
</dbReference>
<evidence type="ECO:0000256" key="3">
    <source>
        <dbReference type="ARBA" id="ARBA00023015"/>
    </source>
</evidence>